<evidence type="ECO:0000313" key="2">
    <source>
        <dbReference type="Proteomes" id="UP000188268"/>
    </source>
</evidence>
<gene>
    <name evidence="1" type="ORF">CCACVL1_00287</name>
</gene>
<protein>
    <submittedName>
        <fullName evidence="1">Uncharacterized protein</fullName>
    </submittedName>
</protein>
<comment type="caution">
    <text evidence="1">The sequence shown here is derived from an EMBL/GenBank/DDBJ whole genome shotgun (WGS) entry which is preliminary data.</text>
</comment>
<dbReference type="Proteomes" id="UP000188268">
    <property type="component" value="Unassembled WGS sequence"/>
</dbReference>
<organism evidence="1 2">
    <name type="scientific">Corchorus capsularis</name>
    <name type="common">Jute</name>
    <dbReference type="NCBI Taxonomy" id="210143"/>
    <lineage>
        <taxon>Eukaryota</taxon>
        <taxon>Viridiplantae</taxon>
        <taxon>Streptophyta</taxon>
        <taxon>Embryophyta</taxon>
        <taxon>Tracheophyta</taxon>
        <taxon>Spermatophyta</taxon>
        <taxon>Magnoliopsida</taxon>
        <taxon>eudicotyledons</taxon>
        <taxon>Gunneridae</taxon>
        <taxon>Pentapetalae</taxon>
        <taxon>rosids</taxon>
        <taxon>malvids</taxon>
        <taxon>Malvales</taxon>
        <taxon>Malvaceae</taxon>
        <taxon>Grewioideae</taxon>
        <taxon>Apeibeae</taxon>
        <taxon>Corchorus</taxon>
    </lineage>
</organism>
<name>A0A1R3KXF3_COCAP</name>
<evidence type="ECO:0000313" key="1">
    <source>
        <dbReference type="EMBL" id="OMP11760.1"/>
    </source>
</evidence>
<reference evidence="1 2" key="1">
    <citation type="submission" date="2013-09" db="EMBL/GenBank/DDBJ databases">
        <title>Corchorus capsularis genome sequencing.</title>
        <authorList>
            <person name="Alam M."/>
            <person name="Haque M.S."/>
            <person name="Islam M.S."/>
            <person name="Emdad E.M."/>
            <person name="Islam M.M."/>
            <person name="Ahmed B."/>
            <person name="Halim A."/>
            <person name="Hossen Q.M.M."/>
            <person name="Hossain M.Z."/>
            <person name="Ahmed R."/>
            <person name="Khan M.M."/>
            <person name="Islam R."/>
            <person name="Rashid M.M."/>
            <person name="Khan S.A."/>
            <person name="Rahman M.S."/>
            <person name="Alam M."/>
        </authorList>
    </citation>
    <scope>NUCLEOTIDE SEQUENCE [LARGE SCALE GENOMIC DNA]</scope>
    <source>
        <strain evidence="2">cv. CVL-1</strain>
        <tissue evidence="1">Whole seedling</tissue>
    </source>
</reference>
<keyword evidence="2" id="KW-1185">Reference proteome</keyword>
<dbReference type="EMBL" id="AWWV01000912">
    <property type="protein sequence ID" value="OMP11760.1"/>
    <property type="molecule type" value="Genomic_DNA"/>
</dbReference>
<accession>A0A1R3KXF3</accession>
<sequence>MADLRERIRIEKITEEIEKRGG</sequence>
<dbReference type="Gramene" id="OMP11760">
    <property type="protein sequence ID" value="OMP11760"/>
    <property type="gene ID" value="CCACVL1_00287"/>
</dbReference>
<dbReference type="AlphaFoldDB" id="A0A1R3KXF3"/>
<proteinExistence type="predicted"/>